<dbReference type="CDD" id="cd01908">
    <property type="entry name" value="YafJ"/>
    <property type="match status" value="1"/>
</dbReference>
<accession>A0A4U1BL13</accession>
<protein>
    <submittedName>
        <fullName evidence="3">Class II glutamine amidotransferase</fullName>
    </submittedName>
</protein>
<dbReference type="GO" id="GO:0016740">
    <property type="term" value="F:transferase activity"/>
    <property type="evidence" value="ECO:0007669"/>
    <property type="project" value="UniProtKB-KW"/>
</dbReference>
<evidence type="ECO:0000256" key="1">
    <source>
        <dbReference type="ARBA" id="ARBA00022962"/>
    </source>
</evidence>
<dbReference type="Gene3D" id="3.60.20.10">
    <property type="entry name" value="Glutamine Phosphoribosylpyrophosphate, subunit 1, domain 1"/>
    <property type="match status" value="1"/>
</dbReference>
<dbReference type="InterPro" id="IPR029055">
    <property type="entry name" value="Ntn_hydrolases_N"/>
</dbReference>
<dbReference type="RefSeq" id="WP_136864476.1">
    <property type="nucleotide sequence ID" value="NZ_SWCJ01000015.1"/>
</dbReference>
<feature type="domain" description="Glutamine amidotransferase type-2" evidence="2">
    <location>
        <begin position="2"/>
        <end position="276"/>
    </location>
</feature>
<dbReference type="PROSITE" id="PS51278">
    <property type="entry name" value="GATASE_TYPE_2"/>
    <property type="match status" value="1"/>
</dbReference>
<proteinExistence type="predicted"/>
<name>A0A4U1BL13_9GAMM</name>
<gene>
    <name evidence="3" type="ORF">FCL42_16215</name>
</gene>
<comment type="caution">
    <text evidence="3">The sequence shown here is derived from an EMBL/GenBank/DDBJ whole genome shotgun (WGS) entry which is preliminary data.</text>
</comment>
<keyword evidence="4" id="KW-1185">Reference proteome</keyword>
<reference evidence="3 4" key="1">
    <citation type="submission" date="2019-04" db="EMBL/GenBank/DDBJ databases">
        <authorList>
            <person name="Hwang J.C."/>
        </authorList>
    </citation>
    <scope>NUCLEOTIDE SEQUENCE [LARGE SCALE GENOMIC DNA]</scope>
    <source>
        <strain evidence="3 4">IMCC35002</strain>
    </source>
</reference>
<dbReference type="PANTHER" id="PTHR42824:SF1">
    <property type="entry name" value="GLUTAMINE AMIDOTRANSFERASE YAFJ-RELATED"/>
    <property type="match status" value="1"/>
</dbReference>
<dbReference type="EMBL" id="SWCJ01000015">
    <property type="protein sequence ID" value="TKB51962.1"/>
    <property type="molecule type" value="Genomic_DNA"/>
</dbReference>
<dbReference type="PANTHER" id="PTHR42824">
    <property type="entry name" value="GLUTAMINE AMIDOTRANSFERASE"/>
    <property type="match status" value="1"/>
</dbReference>
<dbReference type="Proteomes" id="UP000305675">
    <property type="component" value="Unassembled WGS sequence"/>
</dbReference>
<dbReference type="AlphaFoldDB" id="A0A4U1BL13"/>
<keyword evidence="3" id="KW-0808">Transferase</keyword>
<keyword evidence="1 3" id="KW-0315">Glutamine amidotransferase</keyword>
<evidence type="ECO:0000259" key="2">
    <source>
        <dbReference type="PROSITE" id="PS51278"/>
    </source>
</evidence>
<evidence type="ECO:0000313" key="4">
    <source>
        <dbReference type="Proteomes" id="UP000305675"/>
    </source>
</evidence>
<evidence type="ECO:0000313" key="3">
    <source>
        <dbReference type="EMBL" id="TKB51962.1"/>
    </source>
</evidence>
<organism evidence="3 4">
    <name type="scientific">Ferrimonas aestuarii</name>
    <dbReference type="NCBI Taxonomy" id="2569539"/>
    <lineage>
        <taxon>Bacteria</taxon>
        <taxon>Pseudomonadati</taxon>
        <taxon>Pseudomonadota</taxon>
        <taxon>Gammaproteobacteria</taxon>
        <taxon>Alteromonadales</taxon>
        <taxon>Ferrimonadaceae</taxon>
        <taxon>Ferrimonas</taxon>
    </lineage>
</organism>
<dbReference type="InterPro" id="IPR017932">
    <property type="entry name" value="GATase_2_dom"/>
</dbReference>
<dbReference type="SUPFAM" id="SSF56235">
    <property type="entry name" value="N-terminal nucleophile aminohydrolases (Ntn hydrolases)"/>
    <property type="match status" value="1"/>
</dbReference>
<dbReference type="OrthoDB" id="321954at2"/>
<dbReference type="Pfam" id="PF13230">
    <property type="entry name" value="GATase_4"/>
    <property type="match status" value="1"/>
</dbReference>
<sequence length="276" mass="30699">MCELLGVSANVAISSRKVFSVLAERGGNSGPHKDGWGVTFYEGEQGRGCRTFKDTDPCCCSKTSEFVKQQPFPSQLVLAHIRDANRGSVSMENTHPFTRELWGRCWNYAHNGQLDAFEQLDTGDHHPLGQTDSEQAFCWLLNQMKTTFVTPPSDTLELMEFVATKAAYLSTLGVFNMLLSDGEYLLAFCATKLSWVTRTAPFASVEFTDGVGSQNLAAEYQEQDVISLVATQPLTDEPWCQLQQNDYAIFHRGRCIRCSAQNSPAHHLQSGIKQDV</sequence>
<dbReference type="InterPro" id="IPR026869">
    <property type="entry name" value="EgtC-like"/>
</dbReference>